<sequence length="320" mass="33193">MPSSLPPVGAPPPTPPTYGRVLVTGAAGLIGRAVLWRLASRGIPVTALVRDDPGDLATGHGPDAAPTTCDRVVVGDAADPRVVTHALDGVDAVVHLAAIPAPTQGSAQEVFTTNTASTFAVLEGAGAAGVGHVVVAGSINAVGLRFSPVPTVPAYLPLDADVPTRAADPYALSKVADEATAHAMHRRHGTTISVLRYPMVGGLGEVPGLDDRLTAFVSGTGFDLGVTARDLWSYLEVRDAARAADLALSPAEPGVHVTFVAAPTTYAAHRTSDLLARYWPGVEVRRPLPGRTVPLDLEPARRLFGFEAEHVLDLPELDLP</sequence>
<dbReference type="Proteomes" id="UP000326702">
    <property type="component" value="Chromosome"/>
</dbReference>
<evidence type="ECO:0000256" key="2">
    <source>
        <dbReference type="ARBA" id="ARBA00023002"/>
    </source>
</evidence>
<evidence type="ECO:0000259" key="4">
    <source>
        <dbReference type="Pfam" id="PF01370"/>
    </source>
</evidence>
<keyword evidence="3" id="KW-0520">NAD</keyword>
<dbReference type="EMBL" id="CP045529">
    <property type="protein sequence ID" value="QFU96970.1"/>
    <property type="molecule type" value="Genomic_DNA"/>
</dbReference>
<organism evidence="5 6">
    <name type="scientific">Luteimicrobium xylanilyticum</name>
    <dbReference type="NCBI Taxonomy" id="1133546"/>
    <lineage>
        <taxon>Bacteria</taxon>
        <taxon>Bacillati</taxon>
        <taxon>Actinomycetota</taxon>
        <taxon>Actinomycetes</taxon>
        <taxon>Micrococcales</taxon>
        <taxon>Luteimicrobium</taxon>
    </lineage>
</organism>
<evidence type="ECO:0000313" key="6">
    <source>
        <dbReference type="Proteomes" id="UP000326702"/>
    </source>
</evidence>
<reference evidence="5 6" key="1">
    <citation type="submission" date="2019-10" db="EMBL/GenBank/DDBJ databases">
        <title>Genome sequence of Luteimicrobium xylanilyticum HY-24.</title>
        <authorList>
            <person name="Kim D.Y."/>
            <person name="Park H.-Y."/>
        </authorList>
    </citation>
    <scope>NUCLEOTIDE SEQUENCE [LARGE SCALE GENOMIC DNA]</scope>
    <source>
        <strain evidence="5 6">HY-24</strain>
    </source>
</reference>
<keyword evidence="5" id="KW-0413">Isomerase</keyword>
<dbReference type="SUPFAM" id="SSF51735">
    <property type="entry name" value="NAD(P)-binding Rossmann-fold domains"/>
    <property type="match status" value="1"/>
</dbReference>
<gene>
    <name evidence="5" type="primary">wbiB</name>
    <name evidence="5" type="ORF">KDY119_00463</name>
</gene>
<dbReference type="AlphaFoldDB" id="A0A5P9Q7A6"/>
<dbReference type="Pfam" id="PF01370">
    <property type="entry name" value="Epimerase"/>
    <property type="match status" value="1"/>
</dbReference>
<comment type="similarity">
    <text evidence="1">Belongs to the NAD(P)-dependent epimerase/dehydratase family.</text>
</comment>
<dbReference type="Gene3D" id="3.40.50.720">
    <property type="entry name" value="NAD(P)-binding Rossmann-like Domain"/>
    <property type="match status" value="1"/>
</dbReference>
<evidence type="ECO:0000313" key="5">
    <source>
        <dbReference type="EMBL" id="QFU96970.1"/>
    </source>
</evidence>
<dbReference type="InterPro" id="IPR001509">
    <property type="entry name" value="Epimerase_deHydtase"/>
</dbReference>
<evidence type="ECO:0000256" key="3">
    <source>
        <dbReference type="ARBA" id="ARBA00023027"/>
    </source>
</evidence>
<dbReference type="RefSeq" id="WP_227994479.1">
    <property type="nucleotide sequence ID" value="NZ_BAABIH010000013.1"/>
</dbReference>
<protein>
    <submittedName>
        <fullName evidence="5">dTDP-L-rhamnose 4-epimerase</fullName>
        <ecNumber evidence="5">5.1.3.25</ecNumber>
    </submittedName>
</protein>
<dbReference type="PANTHER" id="PTHR43103:SF5">
    <property type="entry name" value="4-EPIMERASE, PUTATIVE (AFU_ORTHOLOGUE AFUA_7G00360)-RELATED"/>
    <property type="match status" value="1"/>
</dbReference>
<dbReference type="KEGG" id="lxl:KDY119_00463"/>
<name>A0A5P9Q7A6_9MICO</name>
<dbReference type="GO" id="GO:0016491">
    <property type="term" value="F:oxidoreductase activity"/>
    <property type="evidence" value="ECO:0007669"/>
    <property type="project" value="UniProtKB-KW"/>
</dbReference>
<proteinExistence type="inferred from homology"/>
<evidence type="ECO:0000256" key="1">
    <source>
        <dbReference type="ARBA" id="ARBA00007637"/>
    </source>
</evidence>
<keyword evidence="2" id="KW-0560">Oxidoreductase</keyword>
<feature type="domain" description="NAD-dependent epimerase/dehydratase" evidence="4">
    <location>
        <begin position="21"/>
        <end position="252"/>
    </location>
</feature>
<dbReference type="GO" id="GO:0016853">
    <property type="term" value="F:isomerase activity"/>
    <property type="evidence" value="ECO:0007669"/>
    <property type="project" value="UniProtKB-KW"/>
</dbReference>
<accession>A0A5P9Q7A6</accession>
<dbReference type="EC" id="5.1.3.25" evidence="5"/>
<keyword evidence="6" id="KW-1185">Reference proteome</keyword>
<dbReference type="InterPro" id="IPR036291">
    <property type="entry name" value="NAD(P)-bd_dom_sf"/>
</dbReference>
<dbReference type="PANTHER" id="PTHR43103">
    <property type="entry name" value="NUCLEOSIDE-DIPHOSPHATE-SUGAR EPIMERASE"/>
    <property type="match status" value="1"/>
</dbReference>